<sequence length="164" mass="18611">MFVKWIECSVLKSKLHHFSSAQEKWSSLSNVQGCAGQLGGWEHRKEMSIAHIFGFWTDELSYQQFMNGYHDDIYERTGQSGTFEGINIVSGHMSDDALSSIISKSDRLRYISENSDLASFVKLQLLVQDCVQFESKIMLKAGQMKGVHLDIELEPSWTAKNKAV</sequence>
<evidence type="ECO:0000313" key="3">
    <source>
        <dbReference type="Proteomes" id="UP001580346"/>
    </source>
</evidence>
<gene>
    <name evidence="2" type="ORF">ACE41H_23600</name>
</gene>
<comment type="caution">
    <text evidence="2">The sequence shown here is derived from an EMBL/GenBank/DDBJ whole genome shotgun (WGS) entry which is preliminary data.</text>
</comment>
<name>A0ABV5AZV1_9BACL</name>
<reference evidence="2 3" key="1">
    <citation type="submission" date="2024-09" db="EMBL/GenBank/DDBJ databases">
        <title>Paenibacillus zeirhizospherea sp. nov., isolated from surface of the maize (Zea mays) roots in a horticulture field, Hungary.</title>
        <authorList>
            <person name="Marton D."/>
            <person name="Farkas M."/>
            <person name="Bedics A."/>
            <person name="Toth E."/>
            <person name="Tancsics A."/>
            <person name="Boka K."/>
            <person name="Maroti G."/>
            <person name="Kriszt B."/>
            <person name="Cserhati M."/>
        </authorList>
    </citation>
    <scope>NUCLEOTIDE SEQUENCE [LARGE SCALE GENOMIC DNA]</scope>
    <source>
        <strain evidence="2 3">KCTC 33519</strain>
    </source>
</reference>
<dbReference type="EMBL" id="JBHHMI010000038">
    <property type="protein sequence ID" value="MFB5269744.1"/>
    <property type="molecule type" value="Genomic_DNA"/>
</dbReference>
<protein>
    <submittedName>
        <fullName evidence="2">DUF4937 domain-containing protein</fullName>
    </submittedName>
</protein>
<proteinExistence type="predicted"/>
<dbReference type="RefSeq" id="WP_375358015.1">
    <property type="nucleotide sequence ID" value="NZ_JBHHMI010000038.1"/>
</dbReference>
<feature type="domain" description="DUF4937" evidence="1">
    <location>
        <begin position="3"/>
        <end position="88"/>
    </location>
</feature>
<accession>A0ABV5AZV1</accession>
<organism evidence="2 3">
    <name type="scientific">Paenibacillus enshidis</name>
    <dbReference type="NCBI Taxonomy" id="1458439"/>
    <lineage>
        <taxon>Bacteria</taxon>
        <taxon>Bacillati</taxon>
        <taxon>Bacillota</taxon>
        <taxon>Bacilli</taxon>
        <taxon>Bacillales</taxon>
        <taxon>Paenibacillaceae</taxon>
        <taxon>Paenibacillus</taxon>
    </lineage>
</organism>
<dbReference type="Proteomes" id="UP001580346">
    <property type="component" value="Unassembled WGS sequence"/>
</dbReference>
<evidence type="ECO:0000259" key="1">
    <source>
        <dbReference type="Pfam" id="PF16291"/>
    </source>
</evidence>
<dbReference type="InterPro" id="IPR032555">
    <property type="entry name" value="DUF4937"/>
</dbReference>
<keyword evidence="3" id="KW-1185">Reference proteome</keyword>
<evidence type="ECO:0000313" key="2">
    <source>
        <dbReference type="EMBL" id="MFB5269744.1"/>
    </source>
</evidence>
<dbReference type="Pfam" id="PF16291">
    <property type="entry name" value="DUF4937"/>
    <property type="match status" value="1"/>
</dbReference>